<dbReference type="AlphaFoldDB" id="A0AAE9XRZ5"/>
<evidence type="ECO:0000256" key="6">
    <source>
        <dbReference type="ARBA" id="ARBA00022692"/>
    </source>
</evidence>
<dbReference type="Gene3D" id="3.30.565.10">
    <property type="entry name" value="Histidine kinase-like ATPase, C-terminal domain"/>
    <property type="match status" value="1"/>
</dbReference>
<evidence type="ECO:0000256" key="10">
    <source>
        <dbReference type="ARBA" id="ARBA00023136"/>
    </source>
</evidence>
<dbReference type="EC" id="2.7.13.3" evidence="3"/>
<dbReference type="SUPFAM" id="SSF55874">
    <property type="entry name" value="ATPase domain of HSP90 chaperone/DNA topoisomerase II/histidine kinase"/>
    <property type="match status" value="1"/>
</dbReference>
<dbReference type="Proteomes" id="UP001217500">
    <property type="component" value="Chromosome"/>
</dbReference>
<dbReference type="InterPro" id="IPR005467">
    <property type="entry name" value="His_kinase_dom"/>
</dbReference>
<keyword evidence="6 11" id="KW-0812">Transmembrane</keyword>
<sequence length="464" mass="51153">MRTSQPNFLTYLRFSFTFRLAVIYVAMFMVSFGILIALSYWSMVMRPYDDVLQRVSGEMDDLAYAYVVGGEDILINALVKRVDFPSDRKAFHVFLDKDGNRRTGNLPSWPNPPQLGPVEIEADRYFGGDEIDFQALSLDRVFADGARLIVGRDIEDIAERRETLIEGLVWSGVLAIVLGGVGGIFMSMAVGKRIESISDAARKVIEGDLSGRVEMTGAKDDFDRLAETLNMMLSRIETSMEAISRVSDSVAHELRLPLSRLHADLEDLAAAADKGQPVAGMVDTAIAETDRLKSVFESLLRIARIETGRHSIEREEVDLVHLVNDAVDLYQPEAEGHALHLAVALPGQMIVRGDANLLFQMMSNLLDNAIKFARQGSVIAIDLTSGEGVARFIVENEGAGIPPEHRQRVTERFYRVEDTPSQGLGLGLTLVKVTAEAHGGQLEFADTDRGFAVVVTLPLSDVRD</sequence>
<proteinExistence type="predicted"/>
<feature type="domain" description="Histidine kinase" evidence="12">
    <location>
        <begin position="249"/>
        <end position="461"/>
    </location>
</feature>
<feature type="transmembrane region" description="Helical" evidence="11">
    <location>
        <begin position="168"/>
        <end position="190"/>
    </location>
</feature>
<dbReference type="PANTHER" id="PTHR45436:SF8">
    <property type="entry name" value="HISTIDINE KINASE"/>
    <property type="match status" value="1"/>
</dbReference>
<comment type="subcellular location">
    <subcellularLocation>
        <location evidence="2">Membrane</location>
    </subcellularLocation>
</comment>
<evidence type="ECO:0000313" key="15">
    <source>
        <dbReference type="Proteomes" id="UP001217500"/>
    </source>
</evidence>
<dbReference type="SUPFAM" id="SSF158472">
    <property type="entry name" value="HAMP domain-like"/>
    <property type="match status" value="1"/>
</dbReference>
<keyword evidence="9" id="KW-0902">Two-component regulatory system</keyword>
<dbReference type="InterPro" id="IPR003661">
    <property type="entry name" value="HisK_dim/P_dom"/>
</dbReference>
<evidence type="ECO:0000256" key="4">
    <source>
        <dbReference type="ARBA" id="ARBA00022553"/>
    </source>
</evidence>
<dbReference type="GO" id="GO:0005886">
    <property type="term" value="C:plasma membrane"/>
    <property type="evidence" value="ECO:0007669"/>
    <property type="project" value="TreeGrafter"/>
</dbReference>
<protein>
    <recommendedName>
        <fullName evidence="3">histidine kinase</fullName>
        <ecNumber evidence="3">2.7.13.3</ecNumber>
    </recommendedName>
</protein>
<evidence type="ECO:0000256" key="9">
    <source>
        <dbReference type="ARBA" id="ARBA00023012"/>
    </source>
</evidence>
<keyword evidence="5" id="KW-0808">Transferase</keyword>
<organism evidence="14 15">
    <name type="scientific">Gimibacter soli</name>
    <dbReference type="NCBI Taxonomy" id="3024400"/>
    <lineage>
        <taxon>Bacteria</taxon>
        <taxon>Pseudomonadati</taxon>
        <taxon>Pseudomonadota</taxon>
        <taxon>Alphaproteobacteria</taxon>
        <taxon>Kordiimonadales</taxon>
        <taxon>Temperatibacteraceae</taxon>
        <taxon>Gimibacter</taxon>
    </lineage>
</organism>
<evidence type="ECO:0000259" key="12">
    <source>
        <dbReference type="PROSITE" id="PS50109"/>
    </source>
</evidence>
<dbReference type="SMART" id="SM00387">
    <property type="entry name" value="HATPase_c"/>
    <property type="match status" value="1"/>
</dbReference>
<dbReference type="SMART" id="SM00388">
    <property type="entry name" value="HisKA"/>
    <property type="match status" value="1"/>
</dbReference>
<dbReference type="GO" id="GO:0000155">
    <property type="term" value="F:phosphorelay sensor kinase activity"/>
    <property type="evidence" value="ECO:0007669"/>
    <property type="project" value="InterPro"/>
</dbReference>
<evidence type="ECO:0000313" key="14">
    <source>
        <dbReference type="EMBL" id="WCL55286.1"/>
    </source>
</evidence>
<evidence type="ECO:0000256" key="7">
    <source>
        <dbReference type="ARBA" id="ARBA00022777"/>
    </source>
</evidence>
<dbReference type="InterPro" id="IPR003660">
    <property type="entry name" value="HAMP_dom"/>
</dbReference>
<comment type="catalytic activity">
    <reaction evidence="1">
        <text>ATP + protein L-histidine = ADP + protein N-phospho-L-histidine.</text>
        <dbReference type="EC" id="2.7.13.3"/>
    </reaction>
</comment>
<dbReference type="InterPro" id="IPR003594">
    <property type="entry name" value="HATPase_dom"/>
</dbReference>
<dbReference type="KEGG" id="gso:PH603_05885"/>
<dbReference type="Pfam" id="PF02518">
    <property type="entry name" value="HATPase_c"/>
    <property type="match status" value="1"/>
</dbReference>
<keyword evidence="4" id="KW-0597">Phosphoprotein</keyword>
<evidence type="ECO:0000259" key="13">
    <source>
        <dbReference type="PROSITE" id="PS50885"/>
    </source>
</evidence>
<evidence type="ECO:0000256" key="11">
    <source>
        <dbReference type="SAM" id="Phobius"/>
    </source>
</evidence>
<keyword evidence="8 11" id="KW-1133">Transmembrane helix</keyword>
<dbReference type="PROSITE" id="PS50109">
    <property type="entry name" value="HIS_KIN"/>
    <property type="match status" value="1"/>
</dbReference>
<evidence type="ECO:0000256" key="8">
    <source>
        <dbReference type="ARBA" id="ARBA00022989"/>
    </source>
</evidence>
<dbReference type="InterPro" id="IPR036097">
    <property type="entry name" value="HisK_dim/P_sf"/>
</dbReference>
<dbReference type="InterPro" id="IPR004358">
    <property type="entry name" value="Sig_transdc_His_kin-like_C"/>
</dbReference>
<accession>A0AAE9XRZ5</accession>
<dbReference type="CDD" id="cd06225">
    <property type="entry name" value="HAMP"/>
    <property type="match status" value="1"/>
</dbReference>
<dbReference type="Gene3D" id="6.10.340.10">
    <property type="match status" value="1"/>
</dbReference>
<evidence type="ECO:0000256" key="3">
    <source>
        <dbReference type="ARBA" id="ARBA00012438"/>
    </source>
</evidence>
<feature type="transmembrane region" description="Helical" evidence="11">
    <location>
        <begin position="21"/>
        <end position="42"/>
    </location>
</feature>
<evidence type="ECO:0000256" key="2">
    <source>
        <dbReference type="ARBA" id="ARBA00004370"/>
    </source>
</evidence>
<dbReference type="PROSITE" id="PS50885">
    <property type="entry name" value="HAMP"/>
    <property type="match status" value="1"/>
</dbReference>
<dbReference type="PRINTS" id="PR00344">
    <property type="entry name" value="BCTRLSENSOR"/>
</dbReference>
<dbReference type="Pfam" id="PF00672">
    <property type="entry name" value="HAMP"/>
    <property type="match status" value="1"/>
</dbReference>
<name>A0AAE9XRZ5_9PROT</name>
<evidence type="ECO:0000256" key="1">
    <source>
        <dbReference type="ARBA" id="ARBA00000085"/>
    </source>
</evidence>
<dbReference type="PANTHER" id="PTHR45436">
    <property type="entry name" value="SENSOR HISTIDINE KINASE YKOH"/>
    <property type="match status" value="1"/>
</dbReference>
<dbReference type="InterPro" id="IPR050428">
    <property type="entry name" value="TCS_sensor_his_kinase"/>
</dbReference>
<dbReference type="InterPro" id="IPR036890">
    <property type="entry name" value="HATPase_C_sf"/>
</dbReference>
<dbReference type="RefSeq" id="WP_289505077.1">
    <property type="nucleotide sequence ID" value="NZ_CP116805.1"/>
</dbReference>
<dbReference type="EMBL" id="CP116805">
    <property type="protein sequence ID" value="WCL55286.1"/>
    <property type="molecule type" value="Genomic_DNA"/>
</dbReference>
<keyword evidence="10 11" id="KW-0472">Membrane</keyword>
<feature type="domain" description="HAMP" evidence="13">
    <location>
        <begin position="188"/>
        <end position="241"/>
    </location>
</feature>
<dbReference type="SMART" id="SM00304">
    <property type="entry name" value="HAMP"/>
    <property type="match status" value="1"/>
</dbReference>
<feature type="transmembrane region" description="Helical" evidence="11">
    <location>
        <begin position="62"/>
        <end position="79"/>
    </location>
</feature>
<evidence type="ECO:0000256" key="5">
    <source>
        <dbReference type="ARBA" id="ARBA00022679"/>
    </source>
</evidence>
<gene>
    <name evidence="14" type="ORF">PH603_05885</name>
</gene>
<keyword evidence="7 14" id="KW-0418">Kinase</keyword>
<reference evidence="14" key="1">
    <citation type="submission" date="2023-01" db="EMBL/GenBank/DDBJ databases">
        <title>The genome sequence of Kordiimonadaceae bacterium 6D33.</title>
        <authorList>
            <person name="Liu Y."/>
        </authorList>
    </citation>
    <scope>NUCLEOTIDE SEQUENCE</scope>
    <source>
        <strain evidence="14">6D33</strain>
    </source>
</reference>
<dbReference type="Gene3D" id="1.10.287.130">
    <property type="match status" value="1"/>
</dbReference>
<keyword evidence="15" id="KW-1185">Reference proteome</keyword>
<dbReference type="SUPFAM" id="SSF47384">
    <property type="entry name" value="Homodimeric domain of signal transducing histidine kinase"/>
    <property type="match status" value="1"/>
</dbReference>
<dbReference type="CDD" id="cd00082">
    <property type="entry name" value="HisKA"/>
    <property type="match status" value="1"/>
</dbReference>